<dbReference type="Proteomes" id="UP000244336">
    <property type="component" value="Chromosome 1"/>
</dbReference>
<evidence type="ECO:0000256" key="1">
    <source>
        <dbReference type="SAM" id="MobiDB-lite"/>
    </source>
</evidence>
<gene>
    <name evidence="2" type="ORF">GQ55_1G182500</name>
</gene>
<proteinExistence type="predicted"/>
<reference evidence="2 3" key="1">
    <citation type="submission" date="2018-04" db="EMBL/GenBank/DDBJ databases">
        <title>WGS assembly of Panicum hallii var. hallii HAL2.</title>
        <authorList>
            <person name="Lovell J."/>
            <person name="Jenkins J."/>
            <person name="Lowry D."/>
            <person name="Mamidi S."/>
            <person name="Sreedasyam A."/>
            <person name="Weng X."/>
            <person name="Barry K."/>
            <person name="Bonette J."/>
            <person name="Campitelli B."/>
            <person name="Daum C."/>
            <person name="Gordon S."/>
            <person name="Gould B."/>
            <person name="Lipzen A."/>
            <person name="MacQueen A."/>
            <person name="Palacio-Mejia J."/>
            <person name="Plott C."/>
            <person name="Shakirov E."/>
            <person name="Shu S."/>
            <person name="Yoshinaga Y."/>
            <person name="Zane M."/>
            <person name="Rokhsar D."/>
            <person name="Grimwood J."/>
            <person name="Schmutz J."/>
            <person name="Juenger T."/>
        </authorList>
    </citation>
    <scope>NUCLEOTIDE SEQUENCE [LARGE SCALE GENOMIC DNA]</scope>
    <source>
        <strain evidence="3">cv. HAL2</strain>
    </source>
</reference>
<dbReference type="EMBL" id="CM009749">
    <property type="protein sequence ID" value="PUZ75549.1"/>
    <property type="molecule type" value="Genomic_DNA"/>
</dbReference>
<protein>
    <submittedName>
        <fullName evidence="2">Uncharacterized protein</fullName>
    </submittedName>
</protein>
<dbReference type="AlphaFoldDB" id="A0A2T7F642"/>
<dbReference type="OrthoDB" id="10569009at2759"/>
<evidence type="ECO:0000313" key="3">
    <source>
        <dbReference type="Proteomes" id="UP000244336"/>
    </source>
</evidence>
<organism evidence="2 3">
    <name type="scientific">Panicum hallii var. hallii</name>
    <dbReference type="NCBI Taxonomy" id="1504633"/>
    <lineage>
        <taxon>Eukaryota</taxon>
        <taxon>Viridiplantae</taxon>
        <taxon>Streptophyta</taxon>
        <taxon>Embryophyta</taxon>
        <taxon>Tracheophyta</taxon>
        <taxon>Spermatophyta</taxon>
        <taxon>Magnoliopsida</taxon>
        <taxon>Liliopsida</taxon>
        <taxon>Poales</taxon>
        <taxon>Poaceae</taxon>
        <taxon>PACMAD clade</taxon>
        <taxon>Panicoideae</taxon>
        <taxon>Panicodae</taxon>
        <taxon>Paniceae</taxon>
        <taxon>Panicinae</taxon>
        <taxon>Panicum</taxon>
        <taxon>Panicum sect. Panicum</taxon>
    </lineage>
</organism>
<name>A0A2T7F642_9POAL</name>
<sequence length="128" mass="14015">MLEPYEPLPLRVDPGSSSLWPFPSQIPSPSPTLARFLLESRRLGQRRRPPVRSPPLLADLSPPNCSAALLSPTTKTTNHSIKACRCALSQGPTELREAAALSDSRPRKSRSSLARRSSVFTSPKSKSR</sequence>
<accession>A0A2T7F642</accession>
<dbReference type="Gramene" id="PUZ75549">
    <property type="protein sequence ID" value="PUZ75549"/>
    <property type="gene ID" value="GQ55_1G182500"/>
</dbReference>
<feature type="compositionally biased region" description="Polar residues" evidence="1">
    <location>
        <begin position="119"/>
        <end position="128"/>
    </location>
</feature>
<keyword evidence="3" id="KW-1185">Reference proteome</keyword>
<evidence type="ECO:0000313" key="2">
    <source>
        <dbReference type="EMBL" id="PUZ75549.1"/>
    </source>
</evidence>
<feature type="region of interest" description="Disordered" evidence="1">
    <location>
        <begin position="97"/>
        <end position="128"/>
    </location>
</feature>